<dbReference type="NCBIfam" id="TIGR02295">
    <property type="entry name" value="HpaD"/>
    <property type="match status" value="1"/>
</dbReference>
<reference evidence="11" key="1">
    <citation type="journal article" date="2004" name="Microbiology">
        <title>Genes for Mn(II)-dependent NahC and Fe(II)-dependent NahH located in close proximity in the thermophilic naphthalene and PCB degrader, Bacillus sp. JF8: cloning and characterization.</title>
        <authorList>
            <person name="Miyazawa D."/>
            <person name="Mukerjee-Dhar G."/>
            <person name="Shimura M."/>
            <person name="Hatta T."/>
            <person name="Kimbara K."/>
        </authorList>
    </citation>
    <scope>NUCLEOTIDE SEQUENCE</scope>
    <source>
        <strain evidence="11">JF8</strain>
    </source>
</reference>
<dbReference type="Pfam" id="PF00903">
    <property type="entry name" value="Glyoxalase"/>
    <property type="match status" value="2"/>
</dbReference>
<dbReference type="STRING" id="1921421.M493_12185"/>
<dbReference type="SUPFAM" id="SSF54593">
    <property type="entry name" value="Glyoxalase/Bleomycin resistance protein/Dihydroxybiphenyl dioxygenase"/>
    <property type="match status" value="1"/>
</dbReference>
<dbReference type="KEGG" id="gjf:M493_12185"/>
<accession>S5Z100</accession>
<accession>Q764R8</accession>
<evidence type="ECO:0000313" key="10">
    <source>
        <dbReference type="EMBL" id="AGT32684.1"/>
    </source>
</evidence>
<dbReference type="InterPro" id="IPR004360">
    <property type="entry name" value="Glyas_Fos-R_dOase_dom"/>
</dbReference>
<keyword evidence="12" id="KW-1185">Reference proteome</keyword>
<sequence length="315" mass="36428">MILRLGHAELFVTDLERAREFYVHILGFRENDSDKEHIYLRGVDEFDAHTLTLTKNSYAGLGHFALRVSEHEDLERLADQHKKLGIPCQLVPAGVEPGQGMALRVIEPNGHPIEFYHEMQQIDVYNENGRLKRLPMRSTHTDKGIPPLRIDHVNLRVANVDYALRYWRDELNFSVSEYVERDGETFAAWTRRFPGTHDVALVKANGPSLHHIAYTVQGPAEIIRTADLLADAGYQDAIEFGPGRHGLSNAFFLYIRDPDGNRMEIYTGDYLRDLDMPPIKWTWEEYDQKGRLWWGPSYPERFLETSPVNQNWISK</sequence>
<keyword evidence="3" id="KW-0479">Metal-binding</keyword>
<reference evidence="10 12" key="2">
    <citation type="journal article" date="2014" name="Genome Announc.">
        <title>Complete Genome Sequence of the Thermophilic Polychlorinated Biphenyl Degrader Geobacillus sp. Strain JF8 (NBRC 109937).</title>
        <authorList>
            <person name="Shintani M."/>
            <person name="Ohtsubo Y."/>
            <person name="Fukuda K."/>
            <person name="Hosoyama A."/>
            <person name="Ohji S."/>
            <person name="Yamazoe A."/>
            <person name="Fujita N."/>
            <person name="Nagata Y."/>
            <person name="Tsuda M."/>
            <person name="Hatta T."/>
            <person name="Kimbara K."/>
        </authorList>
    </citation>
    <scope>NUCLEOTIDE SEQUENCE [LARGE SCALE GENOMIC DNA]</scope>
    <source>
        <strain evidence="10 12">JF8</strain>
    </source>
</reference>
<dbReference type="InterPro" id="IPR029068">
    <property type="entry name" value="Glyas_Bleomycin-R_OHBP_Dase"/>
</dbReference>
<dbReference type="CDD" id="cd07266">
    <property type="entry name" value="HPCD_N_class_II"/>
    <property type="match status" value="1"/>
</dbReference>
<dbReference type="PROSITE" id="PS00082">
    <property type="entry name" value="EXTRADIOL_DIOXYGENAS"/>
    <property type="match status" value="1"/>
</dbReference>
<evidence type="ECO:0000256" key="2">
    <source>
        <dbReference type="ARBA" id="ARBA00008784"/>
    </source>
</evidence>
<evidence type="ECO:0000256" key="8">
    <source>
        <dbReference type="RuleBase" id="RU000683"/>
    </source>
</evidence>
<dbReference type="EMBL" id="CP006254">
    <property type="protein sequence ID" value="AGT32684.1"/>
    <property type="molecule type" value="Genomic_DNA"/>
</dbReference>
<evidence type="ECO:0000256" key="4">
    <source>
        <dbReference type="ARBA" id="ARBA00022797"/>
    </source>
</evidence>
<dbReference type="Proteomes" id="UP000015500">
    <property type="component" value="Chromosome"/>
</dbReference>
<dbReference type="PANTHER" id="PTHR36113">
    <property type="entry name" value="LYASE, PUTATIVE-RELATED-RELATED"/>
    <property type="match status" value="1"/>
</dbReference>
<gene>
    <name evidence="11" type="primary">nahC</name>
    <name evidence="10" type="ORF">M493_12185</name>
</gene>
<dbReference type="GO" id="GO:0051213">
    <property type="term" value="F:dioxygenase activity"/>
    <property type="evidence" value="ECO:0007669"/>
    <property type="project" value="UniProtKB-KW"/>
</dbReference>
<dbReference type="HOGENOM" id="CLU_052361_3_0_9"/>
<dbReference type="InterPro" id="IPR037523">
    <property type="entry name" value="VOC_core"/>
</dbReference>
<evidence type="ECO:0000313" key="12">
    <source>
        <dbReference type="Proteomes" id="UP000015500"/>
    </source>
</evidence>
<keyword evidence="4 8" id="KW-0058">Aromatic hydrocarbons catabolism</keyword>
<evidence type="ECO:0000256" key="1">
    <source>
        <dbReference type="ARBA" id="ARBA00001954"/>
    </source>
</evidence>
<evidence type="ECO:0000256" key="7">
    <source>
        <dbReference type="ARBA" id="ARBA00023004"/>
    </source>
</evidence>
<comment type="similarity">
    <text evidence="2 8">Belongs to the extradiol ring-cleavage dioxygenase family.</text>
</comment>
<evidence type="ECO:0000256" key="6">
    <source>
        <dbReference type="ARBA" id="ARBA00023002"/>
    </source>
</evidence>
<dbReference type="AlphaFoldDB" id="Q764R8"/>
<name>Q764R8_GEOG3</name>
<dbReference type="PATRIC" id="fig|1345697.3.peg.2369"/>
<evidence type="ECO:0000313" key="11">
    <source>
        <dbReference type="EMBL" id="BAD08313.1"/>
    </source>
</evidence>
<proteinExistence type="inferred from homology"/>
<evidence type="ECO:0000256" key="5">
    <source>
        <dbReference type="ARBA" id="ARBA00022964"/>
    </source>
</evidence>
<dbReference type="PANTHER" id="PTHR36113:SF6">
    <property type="entry name" value="FOSFOMYCIN RESISTANCE PROTEIN FOSX"/>
    <property type="match status" value="1"/>
</dbReference>
<dbReference type="InterPro" id="IPR051332">
    <property type="entry name" value="Fosfomycin_Res_Enzymes"/>
</dbReference>
<evidence type="ECO:0000256" key="3">
    <source>
        <dbReference type="ARBA" id="ARBA00022723"/>
    </source>
</evidence>
<dbReference type="GO" id="GO:0008198">
    <property type="term" value="F:ferrous iron binding"/>
    <property type="evidence" value="ECO:0007669"/>
    <property type="project" value="InterPro"/>
</dbReference>
<keyword evidence="5 8" id="KW-0223">Dioxygenase</keyword>
<evidence type="ECO:0000259" key="9">
    <source>
        <dbReference type="PROSITE" id="PS51819"/>
    </source>
</evidence>
<keyword evidence="6 8" id="KW-0560">Oxidoreductase</keyword>
<feature type="domain" description="VOC" evidence="9">
    <location>
        <begin position="4"/>
        <end position="118"/>
    </location>
</feature>
<dbReference type="PROSITE" id="PS51819">
    <property type="entry name" value="VOC"/>
    <property type="match status" value="2"/>
</dbReference>
<feature type="domain" description="VOC" evidence="9">
    <location>
        <begin position="149"/>
        <end position="268"/>
    </location>
</feature>
<comment type="cofactor">
    <cofactor evidence="1 8">
        <name>Fe(2+)</name>
        <dbReference type="ChEBI" id="CHEBI:29033"/>
    </cofactor>
</comment>
<dbReference type="InterPro" id="IPR000486">
    <property type="entry name" value="Xdiol_ring_cleave_dOase_1/2"/>
</dbReference>
<protein>
    <submittedName>
        <fullName evidence="11">1,2-dihydroxynaphthalene dioxygenase</fullName>
    </submittedName>
</protein>
<dbReference type="Gene3D" id="3.10.180.10">
    <property type="entry name" value="2,3-Dihydroxybiphenyl 1,2-Dioxygenase, domain 1"/>
    <property type="match status" value="2"/>
</dbReference>
<dbReference type="OrthoDB" id="317332at2"/>
<dbReference type="RefSeq" id="WP_020960480.1">
    <property type="nucleotide sequence ID" value="NC_022080.4"/>
</dbReference>
<dbReference type="InterPro" id="IPR011981">
    <property type="entry name" value="DHPA_dOase_Mn/Fe"/>
</dbReference>
<dbReference type="EMBL" id="AB116258">
    <property type="protein sequence ID" value="BAD08313.1"/>
    <property type="molecule type" value="Genomic_DNA"/>
</dbReference>
<keyword evidence="7 8" id="KW-0408">Iron</keyword>
<organism evidence="11">
    <name type="scientific">Geobacillus genomosp. 3</name>
    <dbReference type="NCBI Taxonomy" id="1921421"/>
    <lineage>
        <taxon>Bacteria</taxon>
        <taxon>Bacillati</taxon>
        <taxon>Bacillota</taxon>
        <taxon>Bacilli</taxon>
        <taxon>Bacillales</taxon>
        <taxon>Anoxybacillaceae</taxon>
        <taxon>Geobacillus</taxon>
    </lineage>
</organism>